<dbReference type="RefSeq" id="WP_378248066.1">
    <property type="nucleotide sequence ID" value="NZ_JBHSKF010000006.1"/>
</dbReference>
<dbReference type="Proteomes" id="UP001596157">
    <property type="component" value="Unassembled WGS sequence"/>
</dbReference>
<dbReference type="EMBL" id="JBHSKF010000006">
    <property type="protein sequence ID" value="MFC5288263.1"/>
    <property type="molecule type" value="Genomic_DNA"/>
</dbReference>
<protein>
    <recommendedName>
        <fullName evidence="3">DNA-binding protein</fullName>
    </recommendedName>
</protein>
<gene>
    <name evidence="1" type="ORF">ACFPM7_14480</name>
</gene>
<accession>A0ABW0ELE4</accession>
<evidence type="ECO:0000313" key="2">
    <source>
        <dbReference type="Proteomes" id="UP001596157"/>
    </source>
</evidence>
<evidence type="ECO:0008006" key="3">
    <source>
        <dbReference type="Google" id="ProtNLM"/>
    </source>
</evidence>
<name>A0ABW0ELE4_9PSEU</name>
<reference evidence="2" key="1">
    <citation type="journal article" date="2019" name="Int. J. Syst. Evol. Microbiol.">
        <title>The Global Catalogue of Microorganisms (GCM) 10K type strain sequencing project: providing services to taxonomists for standard genome sequencing and annotation.</title>
        <authorList>
            <consortium name="The Broad Institute Genomics Platform"/>
            <consortium name="The Broad Institute Genome Sequencing Center for Infectious Disease"/>
            <person name="Wu L."/>
            <person name="Ma J."/>
        </authorList>
    </citation>
    <scope>NUCLEOTIDE SEQUENCE [LARGE SCALE GENOMIC DNA]</scope>
    <source>
        <strain evidence="2">CCUG 59778</strain>
    </source>
</reference>
<organism evidence="1 2">
    <name type="scientific">Actinokineospora guangxiensis</name>
    <dbReference type="NCBI Taxonomy" id="1490288"/>
    <lineage>
        <taxon>Bacteria</taxon>
        <taxon>Bacillati</taxon>
        <taxon>Actinomycetota</taxon>
        <taxon>Actinomycetes</taxon>
        <taxon>Pseudonocardiales</taxon>
        <taxon>Pseudonocardiaceae</taxon>
        <taxon>Actinokineospora</taxon>
    </lineage>
</organism>
<keyword evidence="2" id="KW-1185">Reference proteome</keyword>
<evidence type="ECO:0000313" key="1">
    <source>
        <dbReference type="EMBL" id="MFC5288263.1"/>
    </source>
</evidence>
<sequence>MSDTDTALIAAGAVLPGTDPTGEDRDVITARSYTHPALDGRVVVRLVPQVLGEAEDLTCEYLGFDAPTSTEAVGTGRRSALGFPAWALINDPANARHALNLVKDVERLARTARSKAGAAKDGFTALGEMLGRSAPHFLPTFYEQAGRIFLEHGNDTYAATMFGKAREAEEVHSLDVDPDRLREVFLEFAFAGALTAKALSAHAKGLGKRYDPAAAHELFLTLCVERTRGGLPPYTGMPEDLRRLAKAAKLDLAAEDERLLRAVLDSSAIDRAGAGFWKSYRAALVRLATADAQIRAALLTFVPDSAAAVELWLGILGECGATEALVAQPAREGDTVVPADWLSSVVSARASGWNAAPRSAELLELVERMGPRMAADGKEVKVLYGRGHELDLLDLLLSMGVPVARRKHNRSGLSVGTWLGDEAPGRRDLAAIAADADLIDPLADGFITYASGTATARGMGTEAVTAAMSTPGLRAALRHWVTAQASTKESLSLPRLTHRLDTLSVARNPEAFVDAPEAAAAIAGTDVARALAATLRTGLLDELGWPALDEAVIRLREGTMAKDAAVEICGEGWPALVLRRGEQFVVVGPDGVLAEHTSRIPADDRHDYRFSPTASWFDGVLLVRWHGKDEERAYWSDAPTEIFTVSSGPSTYYRSETVASLGMPGGGRWSGGRTAHRGDTSFSGGSVGYSDGTTVWIPSYHDDAWRWREVDPATGDRGRHSIPRFIEDFAADGASIDHTASSLRPAAPGTESSPLGCADGMLGWRVRREGGRDDVPLTWVGEGIDGRRVLTAGGRRAPVGLLDVPGARLTLAKSYSGVEVMDAEGVRQGGVDSGDSHPDIAAGTPLITPLAWWHVLRPRDEAGSAALRAVTAETAAALLDAATAEPAEESARGDRAEHAALRSGQCGALATAVAAALPGIADAGLLAGVVSTVRRAARLRTGYTAFGPIAEAARAVDPTALTDTSPAVTEGEVQAALGWFGGYRSHNSRAGARTVLPELFAALVAATSAPEKAGGVPETAVRDWFEHLGVLGAVAHRAASPLTGEQDRAALTLVLRSLVDSGLLAGIGHWRITITTPPKDVPRDTDKVVPVPGGFFVAFDTHWSRNDGYSLEGLHHASTPGDFRLPDGWVLDRATEIAEPFGPARVTAFLDALAEHGPTTWSPEAVTALVEATGMGEADAAVLLAGMPGVDTWGANYLDAAQRKAIGLSAPAGKAARQRFKRLDDTTRRRLLAAAIPADPAELWTSGPDVAAIAQVWIAKHGKRTPVPEDVLVDAASQLGNDRSGELLAAIANPEATAWLTEDCAMRVEDNRLVARNDGGFGHRDFTALPKALLWVAQRLTAGSSMRAQLPRALELLRARVSAPDFALDLGRWNEAPAVCKLLGVELPDEGALVRVRPWLHLVGGDKHHVGVIVHIGLIGDADLPLFTALCEITYDQELARSLELVRSPGLTEACALAPKQDTDPDAFYQDPGLSVPHLVTEVAAHHGIDEDAAALYLQLLALPDPTDANVAKWTGWKPARLRKARAALAETDLVLSAKRARAGRSLFLPGGWLALAKPHLPLERWKAPLFDFTDHPHGAIAPRGTVADLFTRAWRRVLDGDAPAYEQLTTGGRR</sequence>
<proteinExistence type="predicted"/>
<comment type="caution">
    <text evidence="1">The sequence shown here is derived from an EMBL/GenBank/DDBJ whole genome shotgun (WGS) entry which is preliminary data.</text>
</comment>